<gene>
    <name evidence="2" type="ORF">MENT_LOCUS24235</name>
</gene>
<comment type="caution">
    <text evidence="2">The sequence shown here is derived from an EMBL/GenBank/DDBJ whole genome shotgun (WGS) entry which is preliminary data.</text>
</comment>
<evidence type="ECO:0000256" key="1">
    <source>
        <dbReference type="SAM" id="MobiDB-lite"/>
    </source>
</evidence>
<accession>A0A6V7VCV5</accession>
<dbReference type="Proteomes" id="UP000580250">
    <property type="component" value="Unassembled WGS sequence"/>
</dbReference>
<evidence type="ECO:0000313" key="3">
    <source>
        <dbReference type="Proteomes" id="UP000580250"/>
    </source>
</evidence>
<sequence length="90" mass="10496">MEGITNELEKNTTNNSETKTTNEPFWKLFRGKFLLTFSLCAECRDNVFKKSDKAVRKEDKIEVKFEMCEACFKKNCKSTDILSPYTPKIN</sequence>
<organism evidence="2 3">
    <name type="scientific">Meloidogyne enterolobii</name>
    <name type="common">Root-knot nematode worm</name>
    <name type="synonym">Meloidogyne mayaguensis</name>
    <dbReference type="NCBI Taxonomy" id="390850"/>
    <lineage>
        <taxon>Eukaryota</taxon>
        <taxon>Metazoa</taxon>
        <taxon>Ecdysozoa</taxon>
        <taxon>Nematoda</taxon>
        <taxon>Chromadorea</taxon>
        <taxon>Rhabditida</taxon>
        <taxon>Tylenchina</taxon>
        <taxon>Tylenchomorpha</taxon>
        <taxon>Tylenchoidea</taxon>
        <taxon>Meloidogynidae</taxon>
        <taxon>Meloidogyninae</taxon>
        <taxon>Meloidogyne</taxon>
    </lineage>
</organism>
<protein>
    <submittedName>
        <fullName evidence="2">Uncharacterized protein</fullName>
    </submittedName>
</protein>
<feature type="compositionally biased region" description="Low complexity" evidence="1">
    <location>
        <begin position="11"/>
        <end position="20"/>
    </location>
</feature>
<reference evidence="2 3" key="1">
    <citation type="submission" date="2020-08" db="EMBL/GenBank/DDBJ databases">
        <authorList>
            <person name="Koutsovoulos G."/>
            <person name="Danchin GJ E."/>
        </authorList>
    </citation>
    <scope>NUCLEOTIDE SEQUENCE [LARGE SCALE GENOMIC DNA]</scope>
</reference>
<dbReference type="AlphaFoldDB" id="A0A6V7VCV5"/>
<dbReference type="EMBL" id="CAJEWN010000204">
    <property type="protein sequence ID" value="CAD2172672.1"/>
    <property type="molecule type" value="Genomic_DNA"/>
</dbReference>
<name>A0A6V7VCV5_MELEN</name>
<feature type="region of interest" description="Disordered" evidence="1">
    <location>
        <begin position="1"/>
        <end position="20"/>
    </location>
</feature>
<proteinExistence type="predicted"/>
<evidence type="ECO:0000313" key="2">
    <source>
        <dbReference type="EMBL" id="CAD2172672.1"/>
    </source>
</evidence>